<sequence length="338" mass="37045">MHIKRPSPLSSAMFGRNKGTLLTAVIVGTLLIIYFTRKSKWPDYDAIFLLTSSCPEARLPQACRFAGLVTVHPDFPLWGLKYSQITPKTPLDQVNKSGTISSLRNVKNRDFTCSSHAVYFMFYAPHEHNDTRASTKGHLLLKHEPTGLIGLPGGEITSEETIFYGLARLLSVEFGIQQANLPSLKHLSSYANAQGDQCVHLFASKIRQSELKQLLLSAVALPSFGMDNGGYSLLSIAATSDRTTVSALSRYLAYSLSPTTPYVDMPCSPRAVSVLRGNTFQLLHTALLTPALGPILTPAEYMEALKGACLLVSNAANYQARELDVSHRDHLSRPPLQV</sequence>
<evidence type="ECO:0000256" key="4">
    <source>
        <dbReference type="SAM" id="Phobius"/>
    </source>
</evidence>
<gene>
    <name evidence="5" type="ORF">TR133105</name>
</gene>
<accession>A0A0X3P893</accession>
<evidence type="ECO:0000313" key="5">
    <source>
        <dbReference type="EMBL" id="JAP48155.1"/>
    </source>
</evidence>
<dbReference type="Pfam" id="PF22327">
    <property type="entry name" value="Nudt16-like"/>
    <property type="match status" value="1"/>
</dbReference>
<evidence type="ECO:0000256" key="3">
    <source>
        <dbReference type="ARBA" id="ARBA00023242"/>
    </source>
</evidence>
<keyword evidence="4" id="KW-0812">Transmembrane</keyword>
<evidence type="ECO:0000256" key="1">
    <source>
        <dbReference type="ARBA" id="ARBA00004123"/>
    </source>
</evidence>
<dbReference type="AlphaFoldDB" id="A0A0X3P893"/>
<protein>
    <submittedName>
        <fullName evidence="5">Uncharacterized protein</fullName>
    </submittedName>
</protein>
<keyword evidence="2" id="KW-0694">RNA-binding</keyword>
<name>A0A0X3P893_SCHSO</name>
<organism evidence="5">
    <name type="scientific">Schistocephalus solidus</name>
    <name type="common">Tapeworm</name>
    <dbReference type="NCBI Taxonomy" id="70667"/>
    <lineage>
        <taxon>Eukaryota</taxon>
        <taxon>Metazoa</taxon>
        <taxon>Spiralia</taxon>
        <taxon>Lophotrochozoa</taxon>
        <taxon>Platyhelminthes</taxon>
        <taxon>Cestoda</taxon>
        <taxon>Eucestoda</taxon>
        <taxon>Diphyllobothriidea</taxon>
        <taxon>Diphyllobothriidae</taxon>
        <taxon>Schistocephalus</taxon>
    </lineage>
</organism>
<dbReference type="Gene3D" id="3.90.79.10">
    <property type="entry name" value="Nucleoside Triphosphate Pyrophosphohydrolase"/>
    <property type="match status" value="1"/>
</dbReference>
<dbReference type="EMBL" id="GEEE01015070">
    <property type="protein sequence ID" value="JAP48155.1"/>
    <property type="molecule type" value="Transcribed_RNA"/>
</dbReference>
<dbReference type="GO" id="GO:0003723">
    <property type="term" value="F:RNA binding"/>
    <property type="evidence" value="ECO:0007669"/>
    <property type="project" value="UniProtKB-KW"/>
</dbReference>
<reference evidence="5" key="1">
    <citation type="submission" date="2016-01" db="EMBL/GenBank/DDBJ databases">
        <title>Reference transcriptome for the parasite Schistocephalus solidus: insights into the molecular evolution of parasitism.</title>
        <authorList>
            <person name="Hebert F.O."/>
            <person name="Grambauer S."/>
            <person name="Barber I."/>
            <person name="Landry C.R."/>
            <person name="Aubin-Horth N."/>
        </authorList>
    </citation>
    <scope>NUCLEOTIDE SEQUENCE</scope>
</reference>
<proteinExistence type="predicted"/>
<keyword evidence="4" id="KW-0472">Membrane</keyword>
<feature type="transmembrane region" description="Helical" evidence="4">
    <location>
        <begin position="20"/>
        <end position="36"/>
    </location>
</feature>
<comment type="subcellular location">
    <subcellularLocation>
        <location evidence="1">Nucleus</location>
    </subcellularLocation>
</comment>
<keyword evidence="4" id="KW-1133">Transmembrane helix</keyword>
<dbReference type="GO" id="GO:0005634">
    <property type="term" value="C:nucleus"/>
    <property type="evidence" value="ECO:0007669"/>
    <property type="project" value="UniProtKB-SubCell"/>
</dbReference>
<evidence type="ECO:0000256" key="2">
    <source>
        <dbReference type="ARBA" id="ARBA00022884"/>
    </source>
</evidence>
<keyword evidence="3" id="KW-0539">Nucleus</keyword>
<dbReference type="InterPro" id="IPR054754">
    <property type="entry name" value="NudT16"/>
</dbReference>